<evidence type="ECO:0000313" key="4">
    <source>
        <dbReference type="Proteomes" id="UP000190130"/>
    </source>
</evidence>
<protein>
    <submittedName>
        <fullName evidence="3">Tape measure domain-containing protein</fullName>
    </submittedName>
</protein>
<feature type="domain" description="Tape measure protein N-terminal" evidence="2">
    <location>
        <begin position="58"/>
        <end position="245"/>
    </location>
</feature>
<gene>
    <name evidence="3" type="ORF">SAMN05660750_04079</name>
</gene>
<proteinExistence type="predicted"/>
<accession>A0A1T5GI36</accession>
<reference evidence="3 4" key="1">
    <citation type="submission" date="2017-02" db="EMBL/GenBank/DDBJ databases">
        <authorList>
            <person name="Peterson S.W."/>
        </authorList>
    </citation>
    <scope>NUCLEOTIDE SEQUENCE [LARGE SCALE GENOMIC DNA]</scope>
    <source>
        <strain evidence="3 4">DSM 9653</strain>
    </source>
</reference>
<dbReference type="EMBL" id="FUYX01000013">
    <property type="protein sequence ID" value="SKC08112.1"/>
    <property type="molecule type" value="Genomic_DNA"/>
</dbReference>
<organism evidence="3 4">
    <name type="scientific">Bosea thiooxidans</name>
    <dbReference type="NCBI Taxonomy" id="53254"/>
    <lineage>
        <taxon>Bacteria</taxon>
        <taxon>Pseudomonadati</taxon>
        <taxon>Pseudomonadota</taxon>
        <taxon>Alphaproteobacteria</taxon>
        <taxon>Hyphomicrobiales</taxon>
        <taxon>Boseaceae</taxon>
        <taxon>Bosea</taxon>
    </lineage>
</organism>
<dbReference type="InterPro" id="IPR013491">
    <property type="entry name" value="Tape_meas_N"/>
</dbReference>
<evidence type="ECO:0000259" key="2">
    <source>
        <dbReference type="Pfam" id="PF20155"/>
    </source>
</evidence>
<name>A0A1T5GI36_9HYPH</name>
<dbReference type="Proteomes" id="UP000190130">
    <property type="component" value="Unassembled WGS sequence"/>
</dbReference>
<feature type="coiled-coil region" evidence="1">
    <location>
        <begin position="680"/>
        <end position="707"/>
    </location>
</feature>
<keyword evidence="1" id="KW-0175">Coiled coil</keyword>
<sequence>MLDVNATRFENALKKQNAQANRIFKQLEDRASAMESGVSASFDRLAKVIGGGAVLNEMKKLSDTWLEATNKIKAAGVGEAVSGAVTNEIADIATRARSGFAEVADLYARLTRSSKDFGATQEEVAVATETVAKALKVSGAGASEVQSTLTQLGQALGSGRLQGDELRSLSENAPVVMAAIAKEFGVAQSALKDLGAEGKLVSDRVFRAIVNAAPEVGQAFAKTQVSISDSFTLLENAALKFVGNSKQMGVASKAAASSIKFLAENMDGVATAAAAVGTVIASRMVAAGLAPLVAQMGAAVSAATATTAGIAAIGVRAQLAATAVAGLRGALALVGGPMGAAIIGAAAAVAYLASEAGKGKETTDRYAEALKQLRPAADAAKESVKSVGEEVAETSRRMREATADGFRDKLKQDATEAGNLETTIRGAAQGLEQFGSIGLKADDKKRGLELVQKALEGNAEQAIAASDELKRLGEVNPSFANAFSSIGSLIERLGAARQSALNLNAALSGALAGNAARDDQNALERSGFRPDTVVPDAASAVNKDPVVAQMKLQAKVREAQLDKDKKALQDKTKELYDAAMEGGSPVSRSAAEAAAKQILAAEAAQKGGSGGGGKSESETAEDRLNRYTDSLARQNLVLQAEIDNFGKSNAEKRAAIELARAGVDLNRLDSDTREEILGKLNKEIALSEQLRTKKKQLEDAQKAVNDAGKFFGDAITDSLEDLILNGEKADQVMKNLVKSLAKAALQAALMGSGPLAGIFGTSSGTSSPGGIFGTLKGGRA</sequence>
<dbReference type="Pfam" id="PF20155">
    <property type="entry name" value="TMP_3"/>
    <property type="match status" value="1"/>
</dbReference>
<dbReference type="NCBIfam" id="TIGR02675">
    <property type="entry name" value="tape_meas_nterm"/>
    <property type="match status" value="1"/>
</dbReference>
<evidence type="ECO:0000256" key="1">
    <source>
        <dbReference type="SAM" id="Coils"/>
    </source>
</evidence>
<evidence type="ECO:0000313" key="3">
    <source>
        <dbReference type="EMBL" id="SKC08112.1"/>
    </source>
</evidence>
<dbReference type="AlphaFoldDB" id="A0A1T5GI36"/>